<feature type="region of interest" description="Disordered" evidence="1">
    <location>
        <begin position="1"/>
        <end position="20"/>
    </location>
</feature>
<protein>
    <recommendedName>
        <fullName evidence="2">DUF6993 domain-containing protein</fullName>
    </recommendedName>
</protein>
<organism evidence="3 4">
    <name type="scientific">Arthrobacter bussei</name>
    <dbReference type="NCBI Taxonomy" id="2594179"/>
    <lineage>
        <taxon>Bacteria</taxon>
        <taxon>Bacillati</taxon>
        <taxon>Actinomycetota</taxon>
        <taxon>Actinomycetes</taxon>
        <taxon>Micrococcales</taxon>
        <taxon>Micrococcaceae</taxon>
        <taxon>Arthrobacter</taxon>
    </lineage>
</organism>
<sequence>MGVAEAVRSSLQALADGQDSVTRDQVRAAIERGFADEGAVPERIEVSVDRTPTGLDVDAIQAAGLIGDRCVVGEVREGAVSAVVLPVLATGLCFVGDQR</sequence>
<evidence type="ECO:0000259" key="2">
    <source>
        <dbReference type="Pfam" id="PF22504"/>
    </source>
</evidence>
<dbReference type="Proteomes" id="UP000326464">
    <property type="component" value="Unassembled WGS sequence"/>
</dbReference>
<reference evidence="4" key="1">
    <citation type="submission" date="2019-07" db="EMBL/GenBank/DDBJ databases">
        <title>Arthrobacter KR32 sp. nov., isolated from mountain cheese made of cows milk.</title>
        <authorList>
            <person name="Flegler A."/>
        </authorList>
    </citation>
    <scope>NUCLEOTIDE SEQUENCE [LARGE SCALE GENOMIC DNA]</scope>
    <source>
        <strain evidence="4">KR32</strain>
    </source>
</reference>
<gene>
    <name evidence="3" type="ORF">FNH21_00600</name>
</gene>
<proteinExistence type="predicted"/>
<dbReference type="Pfam" id="PF22504">
    <property type="entry name" value="DUF6993"/>
    <property type="match status" value="1"/>
</dbReference>
<dbReference type="EMBL" id="VJXX01000001">
    <property type="protein sequence ID" value="MPY09242.1"/>
    <property type="molecule type" value="Genomic_DNA"/>
</dbReference>
<accession>A0A7X1NLX6</accession>
<dbReference type="AlphaFoldDB" id="A0A7X1NLX6"/>
<comment type="caution">
    <text evidence="3">The sequence shown here is derived from an EMBL/GenBank/DDBJ whole genome shotgun (WGS) entry which is preliminary data.</text>
</comment>
<dbReference type="InterPro" id="IPR054262">
    <property type="entry name" value="DUF6993"/>
</dbReference>
<evidence type="ECO:0000256" key="1">
    <source>
        <dbReference type="SAM" id="MobiDB-lite"/>
    </source>
</evidence>
<name>A0A7X1NLX6_9MICC</name>
<feature type="domain" description="DUF6993" evidence="2">
    <location>
        <begin position="12"/>
        <end position="97"/>
    </location>
</feature>
<evidence type="ECO:0000313" key="4">
    <source>
        <dbReference type="Proteomes" id="UP000326464"/>
    </source>
</evidence>
<evidence type="ECO:0000313" key="3">
    <source>
        <dbReference type="EMBL" id="MPY09242.1"/>
    </source>
</evidence>
<dbReference type="OrthoDB" id="4953419at2"/>
<keyword evidence="4" id="KW-1185">Reference proteome</keyword>